<evidence type="ECO:0000256" key="3">
    <source>
        <dbReference type="ARBA" id="ARBA00021353"/>
    </source>
</evidence>
<dbReference type="GeneID" id="13290964"/>
<comment type="function">
    <text evidence="1 7">Required for growth under high-pressure and low-temperature conditions.</text>
</comment>
<keyword evidence="6 7" id="KW-0472">Membrane</keyword>
<dbReference type="STRING" id="985895.E4ZSJ7"/>
<feature type="compositionally biased region" description="Basic residues" evidence="8">
    <location>
        <begin position="148"/>
        <end position="157"/>
    </location>
</feature>
<keyword evidence="10" id="KW-1185">Reference proteome</keyword>
<dbReference type="PANTHER" id="PTHR40021:SF1">
    <property type="entry name" value="DEFECT AT LOW TEMPERATURE PROTEIN 1"/>
    <property type="match status" value="1"/>
</dbReference>
<name>E4ZSJ7_LEPMJ</name>
<dbReference type="GO" id="GO:0016020">
    <property type="term" value="C:membrane"/>
    <property type="evidence" value="ECO:0007669"/>
    <property type="project" value="UniProtKB-SubCell"/>
</dbReference>
<keyword evidence="5 7" id="KW-1133">Transmembrane helix</keyword>
<dbReference type="VEuPathDB" id="FungiDB:LEMA_P121410.1"/>
<evidence type="ECO:0000313" key="10">
    <source>
        <dbReference type="Proteomes" id="UP000002668"/>
    </source>
</evidence>
<dbReference type="PANTHER" id="PTHR40021">
    <property type="entry name" value="DEFECT AT LOW TEMPERATURE PROTEIN 1"/>
    <property type="match status" value="1"/>
</dbReference>
<sequence>MRIPLFRIWYSTTYTTLLVLTLLLLCVSPGDTIYQSIRTSEIQKLFVIGGVYLLTGIIVLLIYSTRIYTNRTVLAAIPKGYLPVEEGEVGTGVRRMIVRHLRRSAVVAWDSRPRDVRGEFGQIEEEESDAEGVQRLYSEESNKEKAKEKKAKSKGHHRAPEATVLHIDPKSPPWGHISHPGWASPASPDLPNLQYWSVICELPNLIEAKAVSLAPPDPALEYYDMQQYPANAPPLPDAQIVTLLQRPRAMGLREYLARLSSFGLLNPPSLGPAFLAQYESARFSCNSLTEPEFRSLMAIFADILNGMTQLDPDVVEEARAQSLASDTRSLAPTESSLDSSRSSSNSRSSNSHMPYRTPQLHRQNSTPSYPDTDDNDNDNNSTTPPASLTSNPSLHTLHTAPSTHHPPSYATPRSHLPPRHSSSSSSFPHTTPSPSLRSAASDSETGSVRIHRWPARRDGLDSGSSARSGSSASLAASARSVIRLRAGAGGGGGAGDGFGMPYRYYFEAG</sequence>
<dbReference type="InterPro" id="IPR038869">
    <property type="entry name" value="DLT1"/>
</dbReference>
<keyword evidence="4 7" id="KW-0812">Transmembrane</keyword>
<feature type="compositionally biased region" description="Low complexity" evidence="8">
    <location>
        <begin position="411"/>
        <end position="436"/>
    </location>
</feature>
<feature type="compositionally biased region" description="Low complexity" evidence="8">
    <location>
        <begin position="335"/>
        <end position="351"/>
    </location>
</feature>
<feature type="compositionally biased region" description="Low complexity" evidence="8">
    <location>
        <begin position="461"/>
        <end position="472"/>
    </location>
</feature>
<proteinExistence type="inferred from homology"/>
<dbReference type="InParanoid" id="E4ZSJ7"/>
<evidence type="ECO:0000256" key="2">
    <source>
        <dbReference type="ARBA" id="ARBA00005550"/>
    </source>
</evidence>
<evidence type="ECO:0000313" key="9">
    <source>
        <dbReference type="EMBL" id="CBX94377.1"/>
    </source>
</evidence>
<feature type="compositionally biased region" description="Polar residues" evidence="8">
    <location>
        <begin position="322"/>
        <end position="334"/>
    </location>
</feature>
<feature type="transmembrane region" description="Helical" evidence="7">
    <location>
        <begin position="45"/>
        <end position="63"/>
    </location>
</feature>
<comment type="subcellular location">
    <subcellularLocation>
        <location evidence="7">Membrane</location>
        <topology evidence="7">Multi-pass membrane protein</topology>
    </subcellularLocation>
</comment>
<evidence type="ECO:0000256" key="5">
    <source>
        <dbReference type="ARBA" id="ARBA00022989"/>
    </source>
</evidence>
<dbReference type="AlphaFoldDB" id="E4ZSJ7"/>
<dbReference type="HOGENOM" id="CLU_022833_1_0_1"/>
<dbReference type="OMA" id="SHYEYAR"/>
<evidence type="ECO:0000256" key="7">
    <source>
        <dbReference type="RuleBase" id="RU367100"/>
    </source>
</evidence>
<evidence type="ECO:0000256" key="6">
    <source>
        <dbReference type="ARBA" id="ARBA00023136"/>
    </source>
</evidence>
<dbReference type="RefSeq" id="XP_003837821.1">
    <property type="nucleotide sequence ID" value="XM_003837773.1"/>
</dbReference>
<gene>
    <name evidence="7" type="primary">DLT1</name>
    <name evidence="9" type="ORF">LEMA_P121410.1</name>
</gene>
<comment type="caution">
    <text evidence="7">Lacks conserved residue(s) required for the propagation of feature annotation.</text>
</comment>
<accession>E4ZSJ7</accession>
<feature type="region of interest" description="Disordered" evidence="8">
    <location>
        <begin position="122"/>
        <end position="159"/>
    </location>
</feature>
<feature type="compositionally biased region" description="Basic and acidic residues" evidence="8">
    <location>
        <begin position="137"/>
        <end position="147"/>
    </location>
</feature>
<dbReference type="OrthoDB" id="4096362at2759"/>
<comment type="similarity">
    <text evidence="2 7">Belongs to the DLT1 family.</text>
</comment>
<dbReference type="Proteomes" id="UP000002668">
    <property type="component" value="Genome"/>
</dbReference>
<feature type="compositionally biased region" description="Polar residues" evidence="8">
    <location>
        <begin position="386"/>
        <end position="402"/>
    </location>
</feature>
<evidence type="ECO:0000256" key="4">
    <source>
        <dbReference type="ARBA" id="ARBA00022692"/>
    </source>
</evidence>
<organism evidence="10">
    <name type="scientific">Leptosphaeria maculans (strain JN3 / isolate v23.1.3 / race Av1-4-5-6-7-8)</name>
    <name type="common">Blackleg fungus</name>
    <name type="synonym">Phoma lingam</name>
    <dbReference type="NCBI Taxonomy" id="985895"/>
    <lineage>
        <taxon>Eukaryota</taxon>
        <taxon>Fungi</taxon>
        <taxon>Dikarya</taxon>
        <taxon>Ascomycota</taxon>
        <taxon>Pezizomycotina</taxon>
        <taxon>Dothideomycetes</taxon>
        <taxon>Pleosporomycetidae</taxon>
        <taxon>Pleosporales</taxon>
        <taxon>Pleosporineae</taxon>
        <taxon>Leptosphaeriaceae</taxon>
        <taxon>Plenodomus</taxon>
        <taxon>Plenodomus lingam/Leptosphaeria maculans species complex</taxon>
    </lineage>
</organism>
<evidence type="ECO:0000256" key="8">
    <source>
        <dbReference type="SAM" id="MobiDB-lite"/>
    </source>
</evidence>
<feature type="region of interest" description="Disordered" evidence="8">
    <location>
        <begin position="319"/>
        <end position="472"/>
    </location>
</feature>
<protein>
    <recommendedName>
        <fullName evidence="3 7">Defect at low temperature protein 1</fullName>
    </recommendedName>
</protein>
<reference evidence="10" key="1">
    <citation type="journal article" date="2011" name="Nat. Commun.">
        <title>Effector diversification within compartments of the Leptosphaeria maculans genome affected by Repeat-Induced Point mutations.</title>
        <authorList>
            <person name="Rouxel T."/>
            <person name="Grandaubert J."/>
            <person name="Hane J.K."/>
            <person name="Hoede C."/>
            <person name="van de Wouw A.P."/>
            <person name="Couloux A."/>
            <person name="Dominguez V."/>
            <person name="Anthouard V."/>
            <person name="Bally P."/>
            <person name="Bourras S."/>
            <person name="Cozijnsen A.J."/>
            <person name="Ciuffetti L.M."/>
            <person name="Degrave A."/>
            <person name="Dilmaghani A."/>
            <person name="Duret L."/>
            <person name="Fudal I."/>
            <person name="Goodwin S.B."/>
            <person name="Gout L."/>
            <person name="Glaser N."/>
            <person name="Linglin J."/>
            <person name="Kema G.H.J."/>
            <person name="Lapalu N."/>
            <person name="Lawrence C.B."/>
            <person name="May K."/>
            <person name="Meyer M."/>
            <person name="Ollivier B."/>
            <person name="Poulain J."/>
            <person name="Schoch C.L."/>
            <person name="Simon A."/>
            <person name="Spatafora J.W."/>
            <person name="Stachowiak A."/>
            <person name="Turgeon B.G."/>
            <person name="Tyler B.M."/>
            <person name="Vincent D."/>
            <person name="Weissenbach J."/>
            <person name="Amselem J."/>
            <person name="Quesneville H."/>
            <person name="Oliver R.P."/>
            <person name="Wincker P."/>
            <person name="Balesdent M.-H."/>
            <person name="Howlett B.J."/>
        </authorList>
    </citation>
    <scope>NUCLEOTIDE SEQUENCE [LARGE SCALE GENOMIC DNA]</scope>
    <source>
        <strain evidence="10">JN3 / isolate v23.1.3 / race Av1-4-5-6-7-8</strain>
    </source>
</reference>
<dbReference type="eggNOG" id="ENOG502RAJJ">
    <property type="taxonomic scope" value="Eukaryota"/>
</dbReference>
<dbReference type="EMBL" id="FP929122">
    <property type="protein sequence ID" value="CBX94377.1"/>
    <property type="molecule type" value="Genomic_DNA"/>
</dbReference>
<evidence type="ECO:0000256" key="1">
    <source>
        <dbReference type="ARBA" id="ARBA00002489"/>
    </source>
</evidence>